<feature type="transmembrane region" description="Helical" evidence="1">
    <location>
        <begin position="241"/>
        <end position="262"/>
    </location>
</feature>
<proteinExistence type="predicted"/>
<dbReference type="Gene3D" id="1.10.3730.20">
    <property type="match status" value="2"/>
</dbReference>
<dbReference type="Pfam" id="PF00892">
    <property type="entry name" value="EamA"/>
    <property type="match status" value="2"/>
</dbReference>
<reference evidence="4" key="1">
    <citation type="submission" date="2016-10" db="EMBL/GenBank/DDBJ databases">
        <authorList>
            <person name="Varghese N."/>
            <person name="Submissions S."/>
        </authorList>
    </citation>
    <scope>NUCLEOTIDE SEQUENCE [LARGE SCALE GENOMIC DNA]</scope>
    <source>
        <strain evidence="4">DSM 24729</strain>
    </source>
</reference>
<feature type="domain" description="EamA" evidence="2">
    <location>
        <begin position="167"/>
        <end position="285"/>
    </location>
</feature>
<sequence length="287" mass="31854">MIDLILCILFSSSLFVIFKLYNTYKVQTLFAIITNYFVAGIFSTFFYEESIQLSSIPEKSWFLPTVSLGFLFITVFYITARTSQEIGVSVASVASKMSLVIPVLAGVMLYKEELGGIKIIGIVLALIAVYFSSLKNRTITVKTGTLVLPLLLFIGSGLVDTSIKYIQTTFVPKHEFPLFSTVVFSSAGIFGVLFILIRSFKIPLKINYRNILGGIVLGIFNYLTLHFLLRSLQNDFSDSSSIFTINNVATVLFSTLLGILLFKEKLIPKNWIGIGLAVISIILVALF</sequence>
<feature type="domain" description="EamA" evidence="2">
    <location>
        <begin position="4"/>
        <end position="133"/>
    </location>
</feature>
<protein>
    <submittedName>
        <fullName evidence="3">Uncharacterized membrane protein</fullName>
    </submittedName>
</protein>
<dbReference type="SUPFAM" id="SSF103481">
    <property type="entry name" value="Multidrug resistance efflux transporter EmrE"/>
    <property type="match status" value="2"/>
</dbReference>
<dbReference type="Proteomes" id="UP000182114">
    <property type="component" value="Unassembled WGS sequence"/>
</dbReference>
<keyword evidence="4" id="KW-1185">Reference proteome</keyword>
<dbReference type="InterPro" id="IPR037185">
    <property type="entry name" value="EmrE-like"/>
</dbReference>
<feature type="transmembrane region" description="Helical" evidence="1">
    <location>
        <begin position="178"/>
        <end position="199"/>
    </location>
</feature>
<dbReference type="AlphaFoldDB" id="A0A1G7FZQ9"/>
<dbReference type="RefSeq" id="WP_074537976.1">
    <property type="nucleotide sequence ID" value="NZ_FNBD01000004.1"/>
</dbReference>
<feature type="transmembrane region" description="Helical" evidence="1">
    <location>
        <begin position="60"/>
        <end position="80"/>
    </location>
</feature>
<dbReference type="InterPro" id="IPR000620">
    <property type="entry name" value="EamA_dom"/>
</dbReference>
<dbReference type="eggNOG" id="COG0697">
    <property type="taxonomic scope" value="Bacteria"/>
</dbReference>
<feature type="transmembrane region" description="Helical" evidence="1">
    <location>
        <begin position="117"/>
        <end position="134"/>
    </location>
</feature>
<keyword evidence="1" id="KW-0812">Transmembrane</keyword>
<feature type="transmembrane region" description="Helical" evidence="1">
    <location>
        <begin position="86"/>
        <end position="110"/>
    </location>
</feature>
<evidence type="ECO:0000313" key="3">
    <source>
        <dbReference type="EMBL" id="SDE81329.1"/>
    </source>
</evidence>
<evidence type="ECO:0000256" key="1">
    <source>
        <dbReference type="SAM" id="Phobius"/>
    </source>
</evidence>
<feature type="transmembrane region" description="Helical" evidence="1">
    <location>
        <begin position="211"/>
        <end position="229"/>
    </location>
</feature>
<keyword evidence="1" id="KW-1133">Transmembrane helix</keyword>
<feature type="transmembrane region" description="Helical" evidence="1">
    <location>
        <begin position="146"/>
        <end position="166"/>
    </location>
</feature>
<name>A0A1G7FZQ9_9FLAO</name>
<feature type="transmembrane region" description="Helical" evidence="1">
    <location>
        <begin position="29"/>
        <end position="48"/>
    </location>
</feature>
<dbReference type="EMBL" id="FNBD01000004">
    <property type="protein sequence ID" value="SDE81329.1"/>
    <property type="molecule type" value="Genomic_DNA"/>
</dbReference>
<keyword evidence="1" id="KW-0472">Membrane</keyword>
<evidence type="ECO:0000259" key="2">
    <source>
        <dbReference type="Pfam" id="PF00892"/>
    </source>
</evidence>
<gene>
    <name evidence="3" type="ORF">SAMN04487992_10420</name>
</gene>
<organism evidence="3 4">
    <name type="scientific">Cellulophaga baltica</name>
    <dbReference type="NCBI Taxonomy" id="76594"/>
    <lineage>
        <taxon>Bacteria</taxon>
        <taxon>Pseudomonadati</taxon>
        <taxon>Bacteroidota</taxon>
        <taxon>Flavobacteriia</taxon>
        <taxon>Flavobacteriales</taxon>
        <taxon>Flavobacteriaceae</taxon>
        <taxon>Cellulophaga</taxon>
    </lineage>
</organism>
<accession>A0A1G7FZQ9</accession>
<feature type="transmembrane region" description="Helical" evidence="1">
    <location>
        <begin position="268"/>
        <end position="286"/>
    </location>
</feature>
<evidence type="ECO:0000313" key="4">
    <source>
        <dbReference type="Proteomes" id="UP000182114"/>
    </source>
</evidence>
<dbReference type="GO" id="GO:0016020">
    <property type="term" value="C:membrane"/>
    <property type="evidence" value="ECO:0007669"/>
    <property type="project" value="InterPro"/>
</dbReference>